<dbReference type="RefSeq" id="WP_141358730.1">
    <property type="nucleotide sequence ID" value="NZ_BAAAWM010000001.1"/>
</dbReference>
<proteinExistence type="inferred from homology"/>
<gene>
    <name evidence="3" type="ORF">ANI01nite_28390</name>
</gene>
<comment type="similarity">
    <text evidence="1">Belongs to the AHA1 family.</text>
</comment>
<evidence type="ECO:0000256" key="1">
    <source>
        <dbReference type="ARBA" id="ARBA00006817"/>
    </source>
</evidence>
<reference evidence="3 4" key="1">
    <citation type="submission" date="2019-06" db="EMBL/GenBank/DDBJ databases">
        <title>Whole genome shotgun sequence of Glutamicibacter nicotianae NBRC 14234.</title>
        <authorList>
            <person name="Hosoyama A."/>
            <person name="Uohara A."/>
            <person name="Ohji S."/>
            <person name="Ichikawa N."/>
        </authorList>
    </citation>
    <scope>NUCLEOTIDE SEQUENCE [LARGE SCALE GENOMIC DNA]</scope>
    <source>
        <strain evidence="3 4">NBRC 14234</strain>
    </source>
</reference>
<keyword evidence="4" id="KW-1185">Reference proteome</keyword>
<dbReference type="EMBL" id="BJNE01000016">
    <property type="protein sequence ID" value="GEC13636.1"/>
    <property type="molecule type" value="Genomic_DNA"/>
</dbReference>
<organism evidence="3 4">
    <name type="scientific">Glutamicibacter nicotianae</name>
    <name type="common">Arthrobacter nicotianae</name>
    <dbReference type="NCBI Taxonomy" id="37929"/>
    <lineage>
        <taxon>Bacteria</taxon>
        <taxon>Bacillati</taxon>
        <taxon>Actinomycetota</taxon>
        <taxon>Actinomycetes</taxon>
        <taxon>Micrococcales</taxon>
        <taxon>Micrococcaceae</taxon>
        <taxon>Glutamicibacter</taxon>
    </lineage>
</organism>
<dbReference type="SUPFAM" id="SSF55961">
    <property type="entry name" value="Bet v1-like"/>
    <property type="match status" value="2"/>
</dbReference>
<name>A0ABQ0RPA7_GLUNI</name>
<evidence type="ECO:0000313" key="3">
    <source>
        <dbReference type="EMBL" id="GEC13636.1"/>
    </source>
</evidence>
<sequence length="327" mass="36348">MPVTSIDKDVQSLTLTVHAEFPVSVARLWDAYLDPRQIDKFWGPVEYPATFTRHDAAAGGYSNYHMTSPEGEQFHGYWHWQEVVDQKFFEVIDGFAHNDGSPNAKLPTSRLVFTFDPLPEGTKLTVTGTYDSAADLEQVVAMGMIDGTRSAMSQIEQVLIDLRDYAQNFATEAELLNDTQVRVSRLVRGTRQQVWDAHHDPELVKRWQYGPDGWKMTKCELAPGVGESYLLWWAPDDGSKGFGFSGKILERVEGHYEASTEQLEGGEEMLGSGVPGSVNQLTFTSTTGGTLVTTLITYRDKAARDTMLATGMADGMEASYARLESIL</sequence>
<comment type="caution">
    <text evidence="3">The sequence shown here is derived from an EMBL/GenBank/DDBJ whole genome shotgun (WGS) entry which is preliminary data.</text>
</comment>
<evidence type="ECO:0000259" key="2">
    <source>
        <dbReference type="Pfam" id="PF08327"/>
    </source>
</evidence>
<protein>
    <recommendedName>
        <fullName evidence="2">Activator of Hsp90 ATPase homologue 1/2-like C-terminal domain-containing protein</fullName>
    </recommendedName>
</protein>
<dbReference type="CDD" id="cd07814">
    <property type="entry name" value="SRPBCC_CalC_Aha1-like"/>
    <property type="match status" value="1"/>
</dbReference>
<feature type="domain" description="Activator of Hsp90 ATPase homologue 1/2-like C-terminal" evidence="2">
    <location>
        <begin position="23"/>
        <end position="159"/>
    </location>
</feature>
<evidence type="ECO:0000313" key="4">
    <source>
        <dbReference type="Proteomes" id="UP000316242"/>
    </source>
</evidence>
<dbReference type="Pfam" id="PF08327">
    <property type="entry name" value="AHSA1"/>
    <property type="match status" value="2"/>
</dbReference>
<feature type="domain" description="Activator of Hsp90 ATPase homologue 1/2-like C-terminal" evidence="2">
    <location>
        <begin position="190"/>
        <end position="327"/>
    </location>
</feature>
<accession>A0ABQ0RPA7</accession>
<dbReference type="Proteomes" id="UP000316242">
    <property type="component" value="Unassembled WGS sequence"/>
</dbReference>
<dbReference type="InterPro" id="IPR013538">
    <property type="entry name" value="ASHA1/2-like_C"/>
</dbReference>
<dbReference type="Gene3D" id="3.30.530.20">
    <property type="match status" value="2"/>
</dbReference>
<dbReference type="InterPro" id="IPR023393">
    <property type="entry name" value="START-like_dom_sf"/>
</dbReference>